<dbReference type="GO" id="GO:0046982">
    <property type="term" value="F:protein heterodimerization activity"/>
    <property type="evidence" value="ECO:0007669"/>
    <property type="project" value="InterPro"/>
</dbReference>
<evidence type="ECO:0000313" key="9">
    <source>
        <dbReference type="Proteomes" id="UP000265566"/>
    </source>
</evidence>
<reference evidence="9" key="1">
    <citation type="journal article" date="2018" name="Nat. Plants">
        <title>Whole-genome landscape of Medicago truncatula symbiotic genes.</title>
        <authorList>
            <person name="Pecrix Y."/>
            <person name="Staton S.E."/>
            <person name="Sallet E."/>
            <person name="Lelandais-Briere C."/>
            <person name="Moreau S."/>
            <person name="Carrere S."/>
            <person name="Blein T."/>
            <person name="Jardinaud M.F."/>
            <person name="Latrasse D."/>
            <person name="Zouine M."/>
            <person name="Zahm M."/>
            <person name="Kreplak J."/>
            <person name="Mayjonade B."/>
            <person name="Satge C."/>
            <person name="Perez M."/>
            <person name="Cauet S."/>
            <person name="Marande W."/>
            <person name="Chantry-Darmon C."/>
            <person name="Lopez-Roques C."/>
            <person name="Bouchez O."/>
            <person name="Berard A."/>
            <person name="Debelle F."/>
            <person name="Munos S."/>
            <person name="Bendahmane A."/>
            <person name="Berges H."/>
            <person name="Niebel A."/>
            <person name="Buitink J."/>
            <person name="Frugier F."/>
            <person name="Benhamed M."/>
            <person name="Crespi M."/>
            <person name="Gouzy J."/>
            <person name="Gamas P."/>
        </authorList>
    </citation>
    <scope>NUCLEOTIDE SEQUENCE [LARGE SCALE GENOMIC DNA]</scope>
    <source>
        <strain evidence="9">cv. Jemalong A17</strain>
    </source>
</reference>
<evidence type="ECO:0000259" key="7">
    <source>
        <dbReference type="Pfam" id="PF16211"/>
    </source>
</evidence>
<keyword evidence="6" id="KW-0544">Nucleosome core</keyword>
<evidence type="ECO:0000256" key="1">
    <source>
        <dbReference type="ARBA" id="ARBA00004123"/>
    </source>
</evidence>
<dbReference type="Pfam" id="PF16211">
    <property type="entry name" value="Histone_H2A_C"/>
    <property type="match status" value="1"/>
</dbReference>
<dbReference type="InterPro" id="IPR032454">
    <property type="entry name" value="Histone_H2A_C"/>
</dbReference>
<dbReference type="FunFam" id="1.10.20.10:FF:000103">
    <property type="entry name" value="Histone H2A type 1"/>
    <property type="match status" value="1"/>
</dbReference>
<comment type="subunit">
    <text evidence="6">The nucleosome is a histone octamer containing two molecules each of H2A, H2B, H3 and H4 assembled in one H3-H4 heterotetramer and two H2A-H2B heterodimers. The octamer wraps approximately 147 bp of DNA.</text>
</comment>
<dbReference type="InterPro" id="IPR002119">
    <property type="entry name" value="Histone_H2A"/>
</dbReference>
<feature type="domain" description="Histone H2A C-terminal" evidence="7">
    <location>
        <begin position="155"/>
        <end position="188"/>
    </location>
</feature>
<evidence type="ECO:0000256" key="5">
    <source>
        <dbReference type="ARBA" id="ARBA00023242"/>
    </source>
</evidence>
<dbReference type="SUPFAM" id="SSF47113">
    <property type="entry name" value="Histone-fold"/>
    <property type="match status" value="1"/>
</dbReference>
<comment type="caution">
    <text evidence="8">The sequence shown here is derived from an EMBL/GenBank/DDBJ whole genome shotgun (WGS) entry which is preliminary data.</text>
</comment>
<comment type="subcellular location">
    <subcellularLocation>
        <location evidence="2">Chromosome</location>
    </subcellularLocation>
    <subcellularLocation>
        <location evidence="1 6">Nucleus</location>
    </subcellularLocation>
</comment>
<evidence type="ECO:0000256" key="2">
    <source>
        <dbReference type="ARBA" id="ARBA00004286"/>
    </source>
</evidence>
<accession>A0A396HD50</accession>
<organism evidence="8 9">
    <name type="scientific">Medicago truncatula</name>
    <name type="common">Barrel medic</name>
    <name type="synonym">Medicago tribuloides</name>
    <dbReference type="NCBI Taxonomy" id="3880"/>
    <lineage>
        <taxon>Eukaryota</taxon>
        <taxon>Viridiplantae</taxon>
        <taxon>Streptophyta</taxon>
        <taxon>Embryophyta</taxon>
        <taxon>Tracheophyta</taxon>
        <taxon>Spermatophyta</taxon>
        <taxon>Magnoliopsida</taxon>
        <taxon>eudicotyledons</taxon>
        <taxon>Gunneridae</taxon>
        <taxon>Pentapetalae</taxon>
        <taxon>rosids</taxon>
        <taxon>fabids</taxon>
        <taxon>Fabales</taxon>
        <taxon>Fabaceae</taxon>
        <taxon>Papilionoideae</taxon>
        <taxon>50 kb inversion clade</taxon>
        <taxon>NPAAA clade</taxon>
        <taxon>Hologalegina</taxon>
        <taxon>IRL clade</taxon>
        <taxon>Trifolieae</taxon>
        <taxon>Medicago</taxon>
    </lineage>
</organism>
<evidence type="ECO:0000256" key="4">
    <source>
        <dbReference type="ARBA" id="ARBA00022454"/>
    </source>
</evidence>
<dbReference type="Proteomes" id="UP000265566">
    <property type="component" value="Chromosome 6"/>
</dbReference>
<sequence length="198" mass="21049">MCPLPPSFFCISDGLTLPPSFRHAAAVLQVHVVQHVSTILKTTIFLIPIFSHSLHFRIAMETTAAITTTTTKGVGGIKGGKGKKAVSKSSKVGLQFPIGRIARFMKKGHYSQRIGTGAPIYLAEVLELAGNVARDNKKNIINPPRHVCLAARNVDELGKLLQGVAIASGGVLPNINPVLLPKKNGSAATEKSTKSPKK</sequence>
<dbReference type="AlphaFoldDB" id="A0A396HD50"/>
<evidence type="ECO:0000313" key="8">
    <source>
        <dbReference type="EMBL" id="RHN49724.1"/>
    </source>
</evidence>
<dbReference type="Gramene" id="rna33931">
    <property type="protein sequence ID" value="RHN49724.1"/>
    <property type="gene ID" value="gene33931"/>
</dbReference>
<evidence type="ECO:0000256" key="6">
    <source>
        <dbReference type="RuleBase" id="RU003767"/>
    </source>
</evidence>
<proteinExistence type="inferred from homology"/>
<comment type="similarity">
    <text evidence="3 6">Belongs to the histone H2A family.</text>
</comment>
<dbReference type="PANTHER" id="PTHR23430">
    <property type="entry name" value="HISTONE H2A"/>
    <property type="match status" value="1"/>
</dbReference>
<dbReference type="GO" id="GO:0003677">
    <property type="term" value="F:DNA binding"/>
    <property type="evidence" value="ECO:0007669"/>
    <property type="project" value="UniProtKB-KW"/>
</dbReference>
<protein>
    <recommendedName>
        <fullName evidence="6">Histone H2A</fullName>
    </recommendedName>
</protein>
<dbReference type="GO" id="GO:0030527">
    <property type="term" value="F:structural constituent of chromatin"/>
    <property type="evidence" value="ECO:0007669"/>
    <property type="project" value="InterPro"/>
</dbReference>
<dbReference type="SMART" id="SM00414">
    <property type="entry name" value="H2A"/>
    <property type="match status" value="1"/>
</dbReference>
<keyword evidence="6" id="KW-0238">DNA-binding</keyword>
<dbReference type="OrthoDB" id="9421954at2759"/>
<dbReference type="EMBL" id="PSQE01000006">
    <property type="protein sequence ID" value="RHN49724.1"/>
    <property type="molecule type" value="Genomic_DNA"/>
</dbReference>
<evidence type="ECO:0000256" key="3">
    <source>
        <dbReference type="ARBA" id="ARBA00010691"/>
    </source>
</evidence>
<dbReference type="GO" id="GO:0000786">
    <property type="term" value="C:nucleosome"/>
    <property type="evidence" value="ECO:0007669"/>
    <property type="project" value="UniProtKB-KW"/>
</dbReference>
<dbReference type="Gene3D" id="1.10.20.10">
    <property type="entry name" value="Histone, subunit A"/>
    <property type="match status" value="1"/>
</dbReference>
<keyword evidence="5 6" id="KW-0539">Nucleus</keyword>
<gene>
    <name evidence="8" type="ORF">MtrunA17_Chr6g0449661</name>
</gene>
<dbReference type="CDD" id="cd00074">
    <property type="entry name" value="HFD_H2A"/>
    <property type="match status" value="1"/>
</dbReference>
<keyword evidence="4 6" id="KW-0158">Chromosome</keyword>
<dbReference type="PRINTS" id="PR00620">
    <property type="entry name" value="HISTONEH2A"/>
</dbReference>
<dbReference type="GO" id="GO:0005634">
    <property type="term" value="C:nucleus"/>
    <property type="evidence" value="ECO:0007669"/>
    <property type="project" value="UniProtKB-SubCell"/>
</dbReference>
<name>A0A396HD50_MEDTR</name>
<dbReference type="InterPro" id="IPR009072">
    <property type="entry name" value="Histone-fold"/>
</dbReference>